<organism evidence="1 2">
    <name type="scientific">Anaerosacchariphilus polymeriproducens</name>
    <dbReference type="NCBI Taxonomy" id="1812858"/>
    <lineage>
        <taxon>Bacteria</taxon>
        <taxon>Bacillati</taxon>
        <taxon>Bacillota</taxon>
        <taxon>Clostridia</taxon>
        <taxon>Lachnospirales</taxon>
        <taxon>Lachnospiraceae</taxon>
        <taxon>Anaerosacchariphilus</taxon>
    </lineage>
</organism>
<dbReference type="EMBL" id="QRCT01000042">
    <property type="protein sequence ID" value="RDU22857.1"/>
    <property type="molecule type" value="Genomic_DNA"/>
</dbReference>
<keyword evidence="1" id="KW-0670">Pyruvate</keyword>
<proteinExistence type="predicted"/>
<accession>A0A371ATG2</accession>
<keyword evidence="1" id="KW-0418">Kinase</keyword>
<gene>
    <name evidence="1" type="ORF">DWV06_12565</name>
</gene>
<evidence type="ECO:0000313" key="2">
    <source>
        <dbReference type="Proteomes" id="UP000255036"/>
    </source>
</evidence>
<evidence type="ECO:0000313" key="1">
    <source>
        <dbReference type="EMBL" id="RDU22857.1"/>
    </source>
</evidence>
<dbReference type="OrthoDB" id="2007883at2"/>
<keyword evidence="1" id="KW-0808">Transferase</keyword>
<dbReference type="RefSeq" id="WP_115482545.1">
    <property type="nucleotide sequence ID" value="NZ_QRCT01000042.1"/>
</dbReference>
<sequence>MKKLFSVLTDDLEHCFVCDSSPVAIHHIFYGTSNRKKSETYGFLVPLHPYFHTNSDNAIHRGNKQLDLHLKQLAQSYYEENIGTREEFIKEFGRNYL</sequence>
<comment type="caution">
    <text evidence="1">The sequence shown here is derived from an EMBL/GenBank/DDBJ whole genome shotgun (WGS) entry which is preliminary data.</text>
</comment>
<dbReference type="GO" id="GO:0016301">
    <property type="term" value="F:kinase activity"/>
    <property type="evidence" value="ECO:0007669"/>
    <property type="project" value="UniProtKB-KW"/>
</dbReference>
<dbReference type="AlphaFoldDB" id="A0A371ATG2"/>
<name>A0A371ATG2_9FIRM</name>
<protein>
    <submittedName>
        <fullName evidence="1">Phosphoenolpyruvate carboxykinase</fullName>
    </submittedName>
</protein>
<dbReference type="Proteomes" id="UP000255036">
    <property type="component" value="Unassembled WGS sequence"/>
</dbReference>
<keyword evidence="2" id="KW-1185">Reference proteome</keyword>
<reference evidence="1 2" key="1">
    <citation type="submission" date="2018-07" db="EMBL/GenBank/DDBJ databases">
        <title>Anaerosacharophilus polymeroproducens gen. nov. sp. nov., an anaerobic bacterium isolated from salt field.</title>
        <authorList>
            <person name="Kim W."/>
            <person name="Yang S.-H."/>
            <person name="Oh J."/>
            <person name="Lee J.-H."/>
            <person name="Kwon K.K."/>
        </authorList>
    </citation>
    <scope>NUCLEOTIDE SEQUENCE [LARGE SCALE GENOMIC DNA]</scope>
    <source>
        <strain evidence="1 2">MCWD5</strain>
    </source>
</reference>